<gene>
    <name evidence="2" type="ORF">K788_0004034</name>
</gene>
<evidence type="ECO:0000313" key="2">
    <source>
        <dbReference type="EMBL" id="ALL63166.1"/>
    </source>
</evidence>
<accession>A0A0P0R551</accession>
<organism evidence="2 3">
    <name type="scientific">Paraburkholderia caribensis MBA4</name>
    <dbReference type="NCBI Taxonomy" id="1323664"/>
    <lineage>
        <taxon>Bacteria</taxon>
        <taxon>Pseudomonadati</taxon>
        <taxon>Pseudomonadota</taxon>
        <taxon>Betaproteobacteria</taxon>
        <taxon>Burkholderiales</taxon>
        <taxon>Burkholderiaceae</taxon>
        <taxon>Paraburkholderia</taxon>
    </lineage>
</organism>
<dbReference type="AlphaFoldDB" id="A0A0P0R551"/>
<evidence type="ECO:0000256" key="1">
    <source>
        <dbReference type="SAM" id="MobiDB-lite"/>
    </source>
</evidence>
<dbReference type="Proteomes" id="UP000019146">
    <property type="component" value="Chromosome 1"/>
</dbReference>
<dbReference type="KEGG" id="bcai:K788_0004034"/>
<feature type="compositionally biased region" description="Basic and acidic residues" evidence="1">
    <location>
        <begin position="29"/>
        <end position="61"/>
    </location>
</feature>
<feature type="region of interest" description="Disordered" evidence="1">
    <location>
        <begin position="1"/>
        <end position="61"/>
    </location>
</feature>
<proteinExistence type="predicted"/>
<evidence type="ECO:0000313" key="3">
    <source>
        <dbReference type="Proteomes" id="UP000019146"/>
    </source>
</evidence>
<name>A0A0P0R551_9BURK</name>
<protein>
    <submittedName>
        <fullName evidence="2">Uncharacterized protein</fullName>
    </submittedName>
</protein>
<dbReference type="EMBL" id="CP012746">
    <property type="protein sequence ID" value="ALL63166.1"/>
    <property type="molecule type" value="Genomic_DNA"/>
</dbReference>
<reference evidence="2 3" key="1">
    <citation type="journal article" date="2014" name="Genome Announc.">
        <title>Draft Genome Sequence of the Haloacid-Degrading Burkholderia caribensis Strain MBA4.</title>
        <authorList>
            <person name="Pan Y."/>
            <person name="Kong K.F."/>
            <person name="Tsang J.S."/>
        </authorList>
    </citation>
    <scope>NUCLEOTIDE SEQUENCE [LARGE SCALE GENOMIC DNA]</scope>
    <source>
        <strain evidence="2 3">MBA4</strain>
    </source>
</reference>
<sequence>MLGGVASSGWRAATDVRPASRALAGATNGRERTASFERRRRQQSERKPMQRAFDPRDSSAR</sequence>